<evidence type="ECO:0000313" key="1">
    <source>
        <dbReference type="EMBL" id="MCK8788243.1"/>
    </source>
</evidence>
<dbReference type="RefSeq" id="WP_248670284.1">
    <property type="nucleotide sequence ID" value="NZ_JALPRX010000234.1"/>
</dbReference>
<sequence>MDIFSDLPSRHRHAVIEAVSGYFVTNRHKDCPPHPHGHSQGTGGGSDRSGACDASIWASYDTIEAMTAETPSNAIGAGCHTFEQIDAIGGVPGHECHPSPWRVALRGAALAAGAAAPAAASPLADAALVVLNEAQSMAWAANIAALDAASVLTVGNPDLGQAETAHDDAYQAWSDVVDRMADTPAEGMLGLAIKAAIVERDIEGCRTPSMTAEALLRSLLADIARLAPAVTS</sequence>
<protein>
    <submittedName>
        <fullName evidence="1">Uncharacterized protein</fullName>
    </submittedName>
</protein>
<dbReference type="AlphaFoldDB" id="A0A9X1YG30"/>
<name>A0A9X1YG30_9PROT</name>
<dbReference type="Proteomes" id="UP001139516">
    <property type="component" value="Unassembled WGS sequence"/>
</dbReference>
<proteinExistence type="predicted"/>
<gene>
    <name evidence="1" type="ORF">M0638_28230</name>
</gene>
<reference evidence="1" key="1">
    <citation type="submission" date="2022-04" db="EMBL/GenBank/DDBJ databases">
        <title>Roseomonas acroporae sp. nov., isolated from coral Acropora digitifera.</title>
        <authorList>
            <person name="Sun H."/>
        </authorList>
    </citation>
    <scope>NUCLEOTIDE SEQUENCE</scope>
    <source>
        <strain evidence="1">NAR14</strain>
    </source>
</reference>
<comment type="caution">
    <text evidence="1">The sequence shown here is derived from an EMBL/GenBank/DDBJ whole genome shotgun (WGS) entry which is preliminary data.</text>
</comment>
<keyword evidence="2" id="KW-1185">Reference proteome</keyword>
<dbReference type="EMBL" id="JALPRX010000234">
    <property type="protein sequence ID" value="MCK8788243.1"/>
    <property type="molecule type" value="Genomic_DNA"/>
</dbReference>
<evidence type="ECO:0000313" key="2">
    <source>
        <dbReference type="Proteomes" id="UP001139516"/>
    </source>
</evidence>
<organism evidence="1 2">
    <name type="scientific">Roseomonas acroporae</name>
    <dbReference type="NCBI Taxonomy" id="2937791"/>
    <lineage>
        <taxon>Bacteria</taxon>
        <taxon>Pseudomonadati</taxon>
        <taxon>Pseudomonadota</taxon>
        <taxon>Alphaproteobacteria</taxon>
        <taxon>Acetobacterales</taxon>
        <taxon>Roseomonadaceae</taxon>
        <taxon>Roseomonas</taxon>
    </lineage>
</organism>
<accession>A0A9X1YG30</accession>